<accession>A0AAV4CBY8</accession>
<gene>
    <name evidence="1" type="ORF">PoB_005568500</name>
</gene>
<name>A0AAV4CBY8_9GAST</name>
<evidence type="ECO:0000313" key="1">
    <source>
        <dbReference type="EMBL" id="GFO29180.1"/>
    </source>
</evidence>
<dbReference type="AlphaFoldDB" id="A0AAV4CBY8"/>
<sequence>MDEPSLNRISRRSLKFLHVLFLKADCFFSKPMSEEVERLCPQHALCWSQGKVHKLKQPGLPGWMWTNRSFSSPPRGSFLSQASSRRGSGSFIILNGIFRSA</sequence>
<protein>
    <submittedName>
        <fullName evidence="1">Uncharacterized protein</fullName>
    </submittedName>
</protein>
<dbReference type="Proteomes" id="UP000735302">
    <property type="component" value="Unassembled WGS sequence"/>
</dbReference>
<comment type="caution">
    <text evidence="1">The sequence shown here is derived from an EMBL/GenBank/DDBJ whole genome shotgun (WGS) entry which is preliminary data.</text>
</comment>
<dbReference type="EMBL" id="BLXT01006120">
    <property type="protein sequence ID" value="GFO29180.1"/>
    <property type="molecule type" value="Genomic_DNA"/>
</dbReference>
<evidence type="ECO:0000313" key="2">
    <source>
        <dbReference type="Proteomes" id="UP000735302"/>
    </source>
</evidence>
<keyword evidence="2" id="KW-1185">Reference proteome</keyword>
<proteinExistence type="predicted"/>
<organism evidence="1 2">
    <name type="scientific">Plakobranchus ocellatus</name>
    <dbReference type="NCBI Taxonomy" id="259542"/>
    <lineage>
        <taxon>Eukaryota</taxon>
        <taxon>Metazoa</taxon>
        <taxon>Spiralia</taxon>
        <taxon>Lophotrochozoa</taxon>
        <taxon>Mollusca</taxon>
        <taxon>Gastropoda</taxon>
        <taxon>Heterobranchia</taxon>
        <taxon>Euthyneura</taxon>
        <taxon>Panpulmonata</taxon>
        <taxon>Sacoglossa</taxon>
        <taxon>Placobranchoidea</taxon>
        <taxon>Plakobranchidae</taxon>
        <taxon>Plakobranchus</taxon>
    </lineage>
</organism>
<reference evidence="1 2" key="1">
    <citation type="journal article" date="2021" name="Elife">
        <title>Chloroplast acquisition without the gene transfer in kleptoplastic sea slugs, Plakobranchus ocellatus.</title>
        <authorList>
            <person name="Maeda T."/>
            <person name="Takahashi S."/>
            <person name="Yoshida T."/>
            <person name="Shimamura S."/>
            <person name="Takaki Y."/>
            <person name="Nagai Y."/>
            <person name="Toyoda A."/>
            <person name="Suzuki Y."/>
            <person name="Arimoto A."/>
            <person name="Ishii H."/>
            <person name="Satoh N."/>
            <person name="Nishiyama T."/>
            <person name="Hasebe M."/>
            <person name="Maruyama T."/>
            <person name="Minagawa J."/>
            <person name="Obokata J."/>
            <person name="Shigenobu S."/>
        </authorList>
    </citation>
    <scope>NUCLEOTIDE SEQUENCE [LARGE SCALE GENOMIC DNA]</scope>
</reference>